<dbReference type="GO" id="GO:0030687">
    <property type="term" value="C:preribosome, large subunit precursor"/>
    <property type="evidence" value="ECO:0007669"/>
    <property type="project" value="TreeGrafter"/>
</dbReference>
<dbReference type="EMBL" id="KI660289">
    <property type="protein sequence ID" value="ETN75547.1"/>
    <property type="molecule type" value="Genomic_DNA"/>
</dbReference>
<gene>
    <name evidence="2" type="ORF">NECAME_03737</name>
</gene>
<dbReference type="Gene3D" id="2.130.10.10">
    <property type="entry name" value="YVTN repeat-like/Quinoprotein amine dehydrogenase"/>
    <property type="match status" value="2"/>
</dbReference>
<keyword evidence="3" id="KW-1185">Reference proteome</keyword>
<protein>
    <submittedName>
        <fullName evidence="2">WD domain, G-beta repeat protein</fullName>
    </submittedName>
</protein>
<dbReference type="InterPro" id="IPR015943">
    <property type="entry name" value="WD40/YVTN_repeat-like_dom_sf"/>
</dbReference>
<name>W2T3I8_NECAM</name>
<accession>W2T3I8</accession>
<dbReference type="InterPro" id="IPR036322">
    <property type="entry name" value="WD40_repeat_dom_sf"/>
</dbReference>
<evidence type="ECO:0000313" key="2">
    <source>
        <dbReference type="EMBL" id="ETN75547.1"/>
    </source>
</evidence>
<dbReference type="GO" id="GO:0042273">
    <property type="term" value="P:ribosomal large subunit biogenesis"/>
    <property type="evidence" value="ECO:0007669"/>
    <property type="project" value="InterPro"/>
</dbReference>
<feature type="compositionally biased region" description="Basic residues" evidence="1">
    <location>
        <begin position="392"/>
        <end position="402"/>
    </location>
</feature>
<dbReference type="GO" id="GO:0005730">
    <property type="term" value="C:nucleolus"/>
    <property type="evidence" value="ECO:0007669"/>
    <property type="project" value="InterPro"/>
</dbReference>
<dbReference type="InterPro" id="IPR037379">
    <property type="entry name" value="WDR74/Nsa1"/>
</dbReference>
<dbReference type="STRING" id="51031.W2T3I8"/>
<dbReference type="Proteomes" id="UP000053676">
    <property type="component" value="Unassembled WGS sequence"/>
</dbReference>
<reference evidence="3" key="1">
    <citation type="journal article" date="2014" name="Nat. Genet.">
        <title>Genome of the human hookworm Necator americanus.</title>
        <authorList>
            <person name="Tang Y.T."/>
            <person name="Gao X."/>
            <person name="Rosa B.A."/>
            <person name="Abubucker S."/>
            <person name="Hallsworth-Pepin K."/>
            <person name="Martin J."/>
            <person name="Tyagi R."/>
            <person name="Heizer E."/>
            <person name="Zhang X."/>
            <person name="Bhonagiri-Palsikar V."/>
            <person name="Minx P."/>
            <person name="Warren W.C."/>
            <person name="Wang Q."/>
            <person name="Zhan B."/>
            <person name="Hotez P.J."/>
            <person name="Sternberg P.W."/>
            <person name="Dougall A."/>
            <person name="Gaze S.T."/>
            <person name="Mulvenna J."/>
            <person name="Sotillo J."/>
            <person name="Ranganathan S."/>
            <person name="Rabelo E.M."/>
            <person name="Wilson R.K."/>
            <person name="Felgner P.L."/>
            <person name="Bethony J."/>
            <person name="Hawdon J.M."/>
            <person name="Gasser R.B."/>
            <person name="Loukas A."/>
            <person name="Mitreva M."/>
        </authorList>
    </citation>
    <scope>NUCLEOTIDE SEQUENCE [LARGE SCALE GENOMIC DNA]</scope>
</reference>
<dbReference type="KEGG" id="nai:NECAME_03737"/>
<organism evidence="2 3">
    <name type="scientific">Necator americanus</name>
    <name type="common">Human hookworm</name>
    <dbReference type="NCBI Taxonomy" id="51031"/>
    <lineage>
        <taxon>Eukaryota</taxon>
        <taxon>Metazoa</taxon>
        <taxon>Ecdysozoa</taxon>
        <taxon>Nematoda</taxon>
        <taxon>Chromadorea</taxon>
        <taxon>Rhabditida</taxon>
        <taxon>Rhabditina</taxon>
        <taxon>Rhabditomorpha</taxon>
        <taxon>Strongyloidea</taxon>
        <taxon>Ancylostomatidae</taxon>
        <taxon>Bunostominae</taxon>
        <taxon>Necator</taxon>
    </lineage>
</organism>
<feature type="region of interest" description="Disordered" evidence="1">
    <location>
        <begin position="439"/>
        <end position="465"/>
    </location>
</feature>
<sequence>MDCIVAASTGALKGINFRENSFTNLSPIKTLAPKQDEITSMIWTGTGQSEVLAALLDRSLKLYDAQKNTFDPMFKITGGEGAVQGGKFISCVESGQVKVWNESGESTGEWEAGVGVKVMRGSNERKELLTGGSKHLIKTWDMETGKHVWSARNVPLDKLGLEVPVMCTDARYVNESGTIVEATKVHEIRLYDPRAQRRPVKKIPFMDVPITAVSRCYRNNHILAANSIGEMGLFDLRSKINPVCKYKGQAGAIRSIDAHPTAPYVATCGIDRFVRIHEIDTKKLASKVYCKTRLNRVLIRSELPSLLTVIEKNDEQEWRELKNEMNCDSEDSSGSTSDGDESTDECTWKKLVVSDDDQNSVRKQHLCVPHRKRKEDEAIVVGARDDEDQPALKRRKVTKSKKRREEAAAEEACEFTLLVENTEPCKRAKIVDGVKRQEEGKVEVKEEEDELPPKRRKKIGKPEKC</sequence>
<dbReference type="OrthoDB" id="18388at2759"/>
<dbReference type="SUPFAM" id="SSF50978">
    <property type="entry name" value="WD40 repeat-like"/>
    <property type="match status" value="1"/>
</dbReference>
<feature type="region of interest" description="Disordered" evidence="1">
    <location>
        <begin position="322"/>
        <end position="343"/>
    </location>
</feature>
<evidence type="ECO:0000313" key="3">
    <source>
        <dbReference type="Proteomes" id="UP000053676"/>
    </source>
</evidence>
<dbReference type="SMART" id="SM00320">
    <property type="entry name" value="WD40"/>
    <property type="match status" value="4"/>
</dbReference>
<proteinExistence type="predicted"/>
<feature type="region of interest" description="Disordered" evidence="1">
    <location>
        <begin position="386"/>
        <end position="408"/>
    </location>
</feature>
<dbReference type="PANTHER" id="PTHR16038">
    <property type="entry name" value="NOP SEVEN ASSOCIATED PROTEIN 1"/>
    <property type="match status" value="1"/>
</dbReference>
<dbReference type="OMA" id="CTDARYV"/>
<dbReference type="PANTHER" id="PTHR16038:SF4">
    <property type="entry name" value="WD REPEAT-CONTAINING PROTEIN 74"/>
    <property type="match status" value="1"/>
</dbReference>
<dbReference type="InterPro" id="IPR001680">
    <property type="entry name" value="WD40_rpt"/>
</dbReference>
<dbReference type="Pfam" id="PF00400">
    <property type="entry name" value="WD40"/>
    <property type="match status" value="1"/>
</dbReference>
<evidence type="ECO:0000256" key="1">
    <source>
        <dbReference type="SAM" id="MobiDB-lite"/>
    </source>
</evidence>
<dbReference type="AlphaFoldDB" id="W2T3I8"/>